<dbReference type="Gene3D" id="3.80.30.20">
    <property type="entry name" value="tm_1862 like domain"/>
    <property type="match status" value="1"/>
</dbReference>
<proteinExistence type="predicted"/>
<dbReference type="PANTHER" id="PTHR11135:SF1">
    <property type="entry name" value="PROTEIN YHCC"/>
    <property type="match status" value="1"/>
</dbReference>
<comment type="cofactor">
    <cofactor evidence="1">
        <name>[4Fe-4S] cluster</name>
        <dbReference type="ChEBI" id="CHEBI:49883"/>
    </cofactor>
</comment>
<dbReference type="InterPro" id="IPR023404">
    <property type="entry name" value="rSAM_horseshoe"/>
</dbReference>
<dbReference type="InterPro" id="IPR032432">
    <property type="entry name" value="Radical_SAM_C"/>
</dbReference>
<keyword evidence="3" id="KW-0949">S-adenosyl-L-methionine</keyword>
<dbReference type="InterPro" id="IPR006638">
    <property type="entry name" value="Elp3/MiaA/NifB-like_rSAM"/>
</dbReference>
<dbReference type="GO" id="GO:0051539">
    <property type="term" value="F:4 iron, 4 sulfur cluster binding"/>
    <property type="evidence" value="ECO:0007669"/>
    <property type="project" value="UniProtKB-KW"/>
</dbReference>
<dbReference type="SUPFAM" id="SSF102114">
    <property type="entry name" value="Radical SAM enzymes"/>
    <property type="match status" value="1"/>
</dbReference>
<dbReference type="GO" id="GO:0046872">
    <property type="term" value="F:metal ion binding"/>
    <property type="evidence" value="ECO:0007669"/>
    <property type="project" value="UniProtKB-KW"/>
</dbReference>
<dbReference type="STRING" id="1121266.SAMN02745883_00789"/>
<dbReference type="Proteomes" id="UP000184082">
    <property type="component" value="Unassembled WGS sequence"/>
</dbReference>
<evidence type="ECO:0000256" key="3">
    <source>
        <dbReference type="ARBA" id="ARBA00022691"/>
    </source>
</evidence>
<dbReference type="SFLD" id="SFLDS00029">
    <property type="entry name" value="Radical_SAM"/>
    <property type="match status" value="1"/>
</dbReference>
<evidence type="ECO:0000313" key="8">
    <source>
        <dbReference type="EMBL" id="SHJ90452.1"/>
    </source>
</evidence>
<dbReference type="InterPro" id="IPR039661">
    <property type="entry name" value="ELP3"/>
</dbReference>
<dbReference type="Pfam" id="PF16199">
    <property type="entry name" value="Radical_SAM_C"/>
    <property type="match status" value="1"/>
</dbReference>
<dbReference type="SFLD" id="SFLDG01091">
    <property type="entry name" value="uncharacterized_CHP01210-like"/>
    <property type="match status" value="1"/>
</dbReference>
<dbReference type="InterPro" id="IPR058240">
    <property type="entry name" value="rSAM_sf"/>
</dbReference>
<evidence type="ECO:0000256" key="2">
    <source>
        <dbReference type="ARBA" id="ARBA00022485"/>
    </source>
</evidence>
<reference evidence="8 9" key="1">
    <citation type="submission" date="2016-11" db="EMBL/GenBank/DDBJ databases">
        <authorList>
            <person name="Jaros S."/>
            <person name="Januszkiewicz K."/>
            <person name="Wedrychowicz H."/>
        </authorList>
    </citation>
    <scope>NUCLEOTIDE SEQUENCE [LARGE SCALE GENOMIC DNA]</scope>
    <source>
        <strain evidence="8 9">DSM 14501</strain>
    </source>
</reference>
<dbReference type="NCBIfam" id="TIGR01212">
    <property type="entry name" value="TIGR01212 family radical SAM protein"/>
    <property type="match status" value="1"/>
</dbReference>
<sequence length="321" mass="37783">MTENIRYRKYSVYLREKYGQKVYKIPINIPVTCPNRDGVLGRGGCIFCGDIGAGFENLSNSLSVKEQLHKNINYISSKYKAKKFIAYFQNFTNTYLPIDKFKDFIREAADFEDVVEIYISTRPDCISDEYLQVLDEIQKIYQKEITLELGLQTVNYKTLKKINRGHTLAEFIDAMMNINKYQFGSCCHIILNLPWDDFEDVIEASKIISVLGVKQVKIHSLYILRNTVLGNMYENNEFQIITVEEYVDRVVNFIRYLSPDIVIQRLVARAPKEETLFCNWNMSWWKVQDMIDERLEKLDIYQGDRYDYVGGKALRRFKNFL</sequence>
<dbReference type="SMART" id="SM00729">
    <property type="entry name" value="Elp3"/>
    <property type="match status" value="1"/>
</dbReference>
<feature type="domain" description="Radical SAM core" evidence="7">
    <location>
        <begin position="17"/>
        <end position="260"/>
    </location>
</feature>
<organism evidence="8 9">
    <name type="scientific">Caminicella sporogenes DSM 14501</name>
    <dbReference type="NCBI Taxonomy" id="1121266"/>
    <lineage>
        <taxon>Bacteria</taxon>
        <taxon>Bacillati</taxon>
        <taxon>Bacillota</taxon>
        <taxon>Clostridia</taxon>
        <taxon>Peptostreptococcales</taxon>
        <taxon>Caminicellaceae</taxon>
        <taxon>Caminicella</taxon>
    </lineage>
</organism>
<dbReference type="AlphaFoldDB" id="A0A1M6N464"/>
<evidence type="ECO:0000256" key="1">
    <source>
        <dbReference type="ARBA" id="ARBA00001966"/>
    </source>
</evidence>
<evidence type="ECO:0000259" key="7">
    <source>
        <dbReference type="PROSITE" id="PS51918"/>
    </source>
</evidence>
<dbReference type="EMBL" id="FRAJ01000005">
    <property type="protein sequence ID" value="SHJ90452.1"/>
    <property type="molecule type" value="Genomic_DNA"/>
</dbReference>
<keyword evidence="9" id="KW-1185">Reference proteome</keyword>
<dbReference type="PANTHER" id="PTHR11135">
    <property type="entry name" value="HISTONE ACETYLTRANSFERASE-RELATED"/>
    <property type="match status" value="1"/>
</dbReference>
<dbReference type="PROSITE" id="PS51918">
    <property type="entry name" value="RADICAL_SAM"/>
    <property type="match status" value="1"/>
</dbReference>
<dbReference type="SFLD" id="SFLDG01086">
    <property type="entry name" value="elongater_protein-like"/>
    <property type="match status" value="1"/>
</dbReference>
<dbReference type="RefSeq" id="WP_072966073.1">
    <property type="nucleotide sequence ID" value="NZ_FRAJ01000005.1"/>
</dbReference>
<keyword evidence="2" id="KW-0004">4Fe-4S</keyword>
<dbReference type="Pfam" id="PF04055">
    <property type="entry name" value="Radical_SAM"/>
    <property type="match status" value="1"/>
</dbReference>
<protein>
    <recommendedName>
        <fullName evidence="7">Radical SAM core domain-containing protein</fullName>
    </recommendedName>
</protein>
<gene>
    <name evidence="8" type="ORF">SAMN02745883_00789</name>
</gene>
<dbReference type="GO" id="GO:0003824">
    <property type="term" value="F:catalytic activity"/>
    <property type="evidence" value="ECO:0007669"/>
    <property type="project" value="InterPro"/>
</dbReference>
<dbReference type="InterPro" id="IPR007197">
    <property type="entry name" value="rSAM"/>
</dbReference>
<keyword evidence="6" id="KW-0411">Iron-sulfur</keyword>
<evidence type="ECO:0000256" key="6">
    <source>
        <dbReference type="ARBA" id="ARBA00023014"/>
    </source>
</evidence>
<keyword evidence="5" id="KW-0408">Iron</keyword>
<evidence type="ECO:0000313" key="9">
    <source>
        <dbReference type="Proteomes" id="UP000184082"/>
    </source>
</evidence>
<accession>A0A1M6N464</accession>
<dbReference type="InterPro" id="IPR005911">
    <property type="entry name" value="YhcC-like"/>
</dbReference>
<evidence type="ECO:0000256" key="5">
    <source>
        <dbReference type="ARBA" id="ARBA00023004"/>
    </source>
</evidence>
<name>A0A1M6N464_9FIRM</name>
<evidence type="ECO:0000256" key="4">
    <source>
        <dbReference type="ARBA" id="ARBA00022723"/>
    </source>
</evidence>
<keyword evidence="4" id="KW-0479">Metal-binding</keyword>